<name>A0A917URL5_9PSED</name>
<reference evidence="1" key="2">
    <citation type="submission" date="2020-09" db="EMBL/GenBank/DDBJ databases">
        <authorList>
            <person name="Sun Q."/>
            <person name="Ohkuma M."/>
        </authorList>
    </citation>
    <scope>NUCLEOTIDE SEQUENCE</scope>
    <source>
        <strain evidence="1">JCM 30078</strain>
    </source>
</reference>
<reference evidence="1" key="1">
    <citation type="journal article" date="2014" name="Int. J. Syst. Evol. Microbiol.">
        <title>Complete genome sequence of Corynebacterium casei LMG S-19264T (=DSM 44701T), isolated from a smear-ripened cheese.</title>
        <authorList>
            <consortium name="US DOE Joint Genome Institute (JGI-PGF)"/>
            <person name="Walter F."/>
            <person name="Albersmeier A."/>
            <person name="Kalinowski J."/>
            <person name="Ruckert C."/>
        </authorList>
    </citation>
    <scope>NUCLEOTIDE SEQUENCE</scope>
    <source>
        <strain evidence="1">JCM 30078</strain>
    </source>
</reference>
<organism evidence="1 2">
    <name type="scientific">Pseudomonas matsuisoli</name>
    <dbReference type="NCBI Taxonomy" id="1515666"/>
    <lineage>
        <taxon>Bacteria</taxon>
        <taxon>Pseudomonadati</taxon>
        <taxon>Pseudomonadota</taxon>
        <taxon>Gammaproteobacteria</taxon>
        <taxon>Pseudomonadales</taxon>
        <taxon>Pseudomonadaceae</taxon>
        <taxon>Pseudomonas</taxon>
    </lineage>
</organism>
<accession>A0A917URL5</accession>
<evidence type="ECO:0000313" key="2">
    <source>
        <dbReference type="Proteomes" id="UP000635983"/>
    </source>
</evidence>
<protein>
    <submittedName>
        <fullName evidence="1">Uncharacterized protein</fullName>
    </submittedName>
</protein>
<comment type="caution">
    <text evidence="1">The sequence shown here is derived from an EMBL/GenBank/DDBJ whole genome shotgun (WGS) entry which is preliminary data.</text>
</comment>
<dbReference type="EMBL" id="BMPO01000001">
    <property type="protein sequence ID" value="GGJ79505.1"/>
    <property type="molecule type" value="Genomic_DNA"/>
</dbReference>
<dbReference type="Proteomes" id="UP000635983">
    <property type="component" value="Unassembled WGS sequence"/>
</dbReference>
<sequence length="75" mass="8236">MSKWAITYSKDNNTEKLEVEAADKPSLDDAVQRVLTYADQNCESKEPADESLDLSEPAVQLAECYGIAVTGISRL</sequence>
<keyword evidence="2" id="KW-1185">Reference proteome</keyword>
<dbReference type="AlphaFoldDB" id="A0A917URL5"/>
<gene>
    <name evidence="1" type="ORF">GCM10009304_01690</name>
</gene>
<proteinExistence type="predicted"/>
<dbReference type="RefSeq" id="WP_188981250.1">
    <property type="nucleotide sequence ID" value="NZ_BMPO01000001.1"/>
</dbReference>
<evidence type="ECO:0000313" key="1">
    <source>
        <dbReference type="EMBL" id="GGJ79505.1"/>
    </source>
</evidence>